<evidence type="ECO:0000313" key="1">
    <source>
        <dbReference type="EMBL" id="QQV78014.1"/>
    </source>
</evidence>
<dbReference type="AlphaFoldDB" id="A0A974NVX8"/>
<dbReference type="Proteomes" id="UP000595894">
    <property type="component" value="Chromosome"/>
</dbReference>
<keyword evidence="2" id="KW-1185">Reference proteome</keyword>
<reference evidence="2" key="1">
    <citation type="submission" date="2020-09" db="EMBL/GenBank/DDBJ databases">
        <title>Sphingomonas sp., a new species isolated from pork steak.</title>
        <authorList>
            <person name="Heidler von Heilborn D."/>
        </authorList>
    </citation>
    <scope>NUCLEOTIDE SEQUENCE [LARGE SCALE GENOMIC DNA]</scope>
</reference>
<protein>
    <recommendedName>
        <fullName evidence="3">Response regulator</fullName>
    </recommendedName>
</protein>
<evidence type="ECO:0000313" key="2">
    <source>
        <dbReference type="Proteomes" id="UP000595894"/>
    </source>
</evidence>
<dbReference type="InterPro" id="IPR011006">
    <property type="entry name" value="CheY-like_superfamily"/>
</dbReference>
<dbReference type="KEGG" id="sari:H5J25_04540"/>
<sequence>MPSDLPLSGSRILLVEQDGFLSDYLTSSLIEAGASIAGPARSVEQANSMLGTFTAMPDAIVFDAQIYESKDFTGRDAISAAGIPLLLVTRGGYTPVFATSDTLQAPFAAYQVVDHIKAVVSQSNRSHSTSPL</sequence>
<dbReference type="SUPFAM" id="SSF52172">
    <property type="entry name" value="CheY-like"/>
    <property type="match status" value="1"/>
</dbReference>
<dbReference type="Gene3D" id="3.40.50.2300">
    <property type="match status" value="1"/>
</dbReference>
<name>A0A974NVX8_9SPHN</name>
<proteinExistence type="predicted"/>
<organism evidence="1 2">
    <name type="scientific">Sphingomonas aliaeris</name>
    <dbReference type="NCBI Taxonomy" id="2759526"/>
    <lineage>
        <taxon>Bacteria</taxon>
        <taxon>Pseudomonadati</taxon>
        <taxon>Pseudomonadota</taxon>
        <taxon>Alphaproteobacteria</taxon>
        <taxon>Sphingomonadales</taxon>
        <taxon>Sphingomonadaceae</taxon>
        <taxon>Sphingomonas</taxon>
    </lineage>
</organism>
<gene>
    <name evidence="1" type="ORF">H5J25_04540</name>
</gene>
<dbReference type="RefSeq" id="WP_202094941.1">
    <property type="nucleotide sequence ID" value="NZ_CP061035.1"/>
</dbReference>
<dbReference type="EMBL" id="CP061035">
    <property type="protein sequence ID" value="QQV78014.1"/>
    <property type="molecule type" value="Genomic_DNA"/>
</dbReference>
<evidence type="ECO:0008006" key="3">
    <source>
        <dbReference type="Google" id="ProtNLM"/>
    </source>
</evidence>
<accession>A0A974NVX8</accession>